<dbReference type="Gene3D" id="3.30.565.10">
    <property type="entry name" value="Histidine kinase-like ATPase, C-terminal domain"/>
    <property type="match status" value="1"/>
</dbReference>
<evidence type="ECO:0000256" key="4">
    <source>
        <dbReference type="SAM" id="Coils"/>
    </source>
</evidence>
<dbReference type="InterPro" id="IPR017205">
    <property type="entry name" value="Sig_transdc_His_kinase_ChrS"/>
</dbReference>
<evidence type="ECO:0000256" key="3">
    <source>
        <dbReference type="ARBA" id="ARBA00023012"/>
    </source>
</evidence>
<dbReference type="Proteomes" id="UP001519295">
    <property type="component" value="Unassembled WGS sequence"/>
</dbReference>
<keyword evidence="3" id="KW-0902">Two-component regulatory system</keyword>
<dbReference type="PANTHER" id="PTHR24421">
    <property type="entry name" value="NITRATE/NITRITE SENSOR PROTEIN NARX-RELATED"/>
    <property type="match status" value="1"/>
</dbReference>
<keyword evidence="4" id="KW-0175">Coiled coil</keyword>
<evidence type="ECO:0000256" key="5">
    <source>
        <dbReference type="SAM" id="MobiDB-lite"/>
    </source>
</evidence>
<dbReference type="RefSeq" id="WP_210025396.1">
    <property type="nucleotide sequence ID" value="NZ_JAGINU010000001.1"/>
</dbReference>
<evidence type="ECO:0000313" key="8">
    <source>
        <dbReference type="EMBL" id="MBP2365487.1"/>
    </source>
</evidence>
<feature type="region of interest" description="Disordered" evidence="5">
    <location>
        <begin position="397"/>
        <end position="423"/>
    </location>
</feature>
<dbReference type="PIRSF" id="PIRSF037434">
    <property type="entry name" value="STHK_ChrS"/>
    <property type="match status" value="1"/>
</dbReference>
<dbReference type="InterPro" id="IPR011712">
    <property type="entry name" value="Sig_transdc_His_kin_sub3_dim/P"/>
</dbReference>
<feature type="transmembrane region" description="Helical" evidence="6">
    <location>
        <begin position="70"/>
        <end position="98"/>
    </location>
</feature>
<evidence type="ECO:0000256" key="6">
    <source>
        <dbReference type="SAM" id="Phobius"/>
    </source>
</evidence>
<keyword evidence="6" id="KW-1133">Transmembrane helix</keyword>
<sequence>MNGSDPHVWERLEPAWHAAFALFVLVTAALVVTGTDAPTLPGLALLTVIGVAHALLAPPAMRAAPSRLGAAYLAATVPATVALFALTPVGSVMLFVLFPMVWRLLGTRAAVVVTIGLVAAVTVIGTVLSGAAPGPGYLALYGGAALSAVLLGLWITSIAAQSDRRAALLAELERTRSELAAAHRAAGALAERERMARDIHDTLAQGFSGITLLVRAAAGEIDRDPAAARWHLDLAERTARENLAETRALVRAAPPAPPAGDPLPVALSRSVARCGEAMGVGATLDTAGWDAPAPGRCPPERELAVLRIAQEALANVRRHSAASEVAVTLRRADGGTRLEVRDDGCGFDPAADRAGRFGVNGMHGRATELGGTLAVLSAPGAGCRVIAWIPDACPADPPGLAPEALAPEAPAPEETARTAGDRP</sequence>
<keyword evidence="6" id="KW-0812">Transmembrane</keyword>
<feature type="transmembrane region" description="Helical" evidence="6">
    <location>
        <begin position="15"/>
        <end position="33"/>
    </location>
</feature>
<evidence type="ECO:0000256" key="1">
    <source>
        <dbReference type="ARBA" id="ARBA00022679"/>
    </source>
</evidence>
<dbReference type="Gene3D" id="1.20.5.1930">
    <property type="match status" value="1"/>
</dbReference>
<dbReference type="SUPFAM" id="SSF55874">
    <property type="entry name" value="ATPase domain of HSP90 chaperone/DNA topoisomerase II/histidine kinase"/>
    <property type="match status" value="1"/>
</dbReference>
<feature type="domain" description="Histidine kinase/HSP90-like ATPase" evidence="7">
    <location>
        <begin position="300"/>
        <end position="393"/>
    </location>
</feature>
<dbReference type="SMART" id="SM00387">
    <property type="entry name" value="HATPase_c"/>
    <property type="match status" value="1"/>
</dbReference>
<accession>A0ABS4VNL1</accession>
<dbReference type="CDD" id="cd16917">
    <property type="entry name" value="HATPase_UhpB-NarQ-NarX-like"/>
    <property type="match status" value="1"/>
</dbReference>
<dbReference type="Pfam" id="PF07730">
    <property type="entry name" value="HisKA_3"/>
    <property type="match status" value="1"/>
</dbReference>
<keyword evidence="2 8" id="KW-0418">Kinase</keyword>
<dbReference type="PANTHER" id="PTHR24421:SF62">
    <property type="entry name" value="SENSORY TRANSDUCTION HISTIDINE KINASE"/>
    <property type="match status" value="1"/>
</dbReference>
<organism evidence="8 9">
    <name type="scientific">Pseudonocardia parietis</name>
    <dbReference type="NCBI Taxonomy" id="570936"/>
    <lineage>
        <taxon>Bacteria</taxon>
        <taxon>Bacillati</taxon>
        <taxon>Actinomycetota</taxon>
        <taxon>Actinomycetes</taxon>
        <taxon>Pseudonocardiales</taxon>
        <taxon>Pseudonocardiaceae</taxon>
        <taxon>Pseudonocardia</taxon>
    </lineage>
</organism>
<dbReference type="InterPro" id="IPR036890">
    <property type="entry name" value="HATPase_C_sf"/>
</dbReference>
<reference evidence="8 9" key="1">
    <citation type="submission" date="2021-03" db="EMBL/GenBank/DDBJ databases">
        <title>Sequencing the genomes of 1000 actinobacteria strains.</title>
        <authorList>
            <person name="Klenk H.-P."/>
        </authorList>
    </citation>
    <scope>NUCLEOTIDE SEQUENCE [LARGE SCALE GENOMIC DNA]</scope>
    <source>
        <strain evidence="8 9">DSM 45256</strain>
    </source>
</reference>
<gene>
    <name evidence="8" type="ORF">JOF36_001183</name>
</gene>
<keyword evidence="6" id="KW-0472">Membrane</keyword>
<feature type="transmembrane region" description="Helical" evidence="6">
    <location>
        <begin position="138"/>
        <end position="160"/>
    </location>
</feature>
<dbReference type="InterPro" id="IPR050482">
    <property type="entry name" value="Sensor_HK_TwoCompSys"/>
</dbReference>
<evidence type="ECO:0000313" key="9">
    <source>
        <dbReference type="Proteomes" id="UP001519295"/>
    </source>
</evidence>
<proteinExistence type="predicted"/>
<evidence type="ECO:0000259" key="7">
    <source>
        <dbReference type="SMART" id="SM00387"/>
    </source>
</evidence>
<feature type="transmembrane region" description="Helical" evidence="6">
    <location>
        <begin position="40"/>
        <end position="58"/>
    </location>
</feature>
<dbReference type="InterPro" id="IPR003594">
    <property type="entry name" value="HATPase_dom"/>
</dbReference>
<name>A0ABS4VNL1_9PSEU</name>
<feature type="coiled-coil region" evidence="4">
    <location>
        <begin position="158"/>
        <end position="185"/>
    </location>
</feature>
<protein>
    <submittedName>
        <fullName evidence="8">Signal transduction histidine kinase</fullName>
    </submittedName>
</protein>
<feature type="transmembrane region" description="Helical" evidence="6">
    <location>
        <begin position="110"/>
        <end position="132"/>
    </location>
</feature>
<dbReference type="GO" id="GO:0016301">
    <property type="term" value="F:kinase activity"/>
    <property type="evidence" value="ECO:0007669"/>
    <property type="project" value="UniProtKB-KW"/>
</dbReference>
<dbReference type="Pfam" id="PF02518">
    <property type="entry name" value="HATPase_c"/>
    <property type="match status" value="1"/>
</dbReference>
<keyword evidence="1" id="KW-0808">Transferase</keyword>
<comment type="caution">
    <text evidence="8">The sequence shown here is derived from an EMBL/GenBank/DDBJ whole genome shotgun (WGS) entry which is preliminary data.</text>
</comment>
<feature type="compositionally biased region" description="Basic and acidic residues" evidence="5">
    <location>
        <begin position="414"/>
        <end position="423"/>
    </location>
</feature>
<dbReference type="EMBL" id="JAGINU010000001">
    <property type="protein sequence ID" value="MBP2365487.1"/>
    <property type="molecule type" value="Genomic_DNA"/>
</dbReference>
<evidence type="ECO:0000256" key="2">
    <source>
        <dbReference type="ARBA" id="ARBA00022777"/>
    </source>
</evidence>
<keyword evidence="9" id="KW-1185">Reference proteome</keyword>